<evidence type="ECO:0000256" key="2">
    <source>
        <dbReference type="ARBA" id="ARBA00023125"/>
    </source>
</evidence>
<dbReference type="Gene3D" id="1.10.443.10">
    <property type="entry name" value="Intergrase catalytic core"/>
    <property type="match status" value="1"/>
</dbReference>
<keyword evidence="3" id="KW-0233">DNA recombination</keyword>
<feature type="domain" description="Tyr recombinase" evidence="4">
    <location>
        <begin position="139"/>
        <end position="329"/>
    </location>
</feature>
<dbReference type="InterPro" id="IPR011010">
    <property type="entry name" value="DNA_brk_join_enz"/>
</dbReference>
<dbReference type="Pfam" id="PF00589">
    <property type="entry name" value="Phage_integrase"/>
    <property type="match status" value="1"/>
</dbReference>
<evidence type="ECO:0000313" key="6">
    <source>
        <dbReference type="Proteomes" id="UP000182110"/>
    </source>
</evidence>
<proteinExistence type="inferred from homology"/>
<comment type="caution">
    <text evidence="5">The sequence shown here is derived from an EMBL/GenBank/DDBJ whole genome shotgun (WGS) entry which is preliminary data.</text>
</comment>
<name>A0AAN2PJT7_9BACI</name>
<accession>A0AAN2PJT7</accession>
<gene>
    <name evidence="5" type="primary">xerD_2</name>
    <name evidence="5" type="ORF">BN1180_04170</name>
</gene>
<dbReference type="GO" id="GO:0015074">
    <property type="term" value="P:DNA integration"/>
    <property type="evidence" value="ECO:0007669"/>
    <property type="project" value="InterPro"/>
</dbReference>
<dbReference type="SUPFAM" id="SSF56349">
    <property type="entry name" value="DNA breaking-rejoining enzymes"/>
    <property type="match status" value="1"/>
</dbReference>
<dbReference type="InterPro" id="IPR013762">
    <property type="entry name" value="Integrase-like_cat_sf"/>
</dbReference>
<dbReference type="RefSeq" id="WP_048689052.1">
    <property type="nucleotide sequence ID" value="NZ_CCXW01000001.1"/>
</dbReference>
<dbReference type="CDD" id="cd00397">
    <property type="entry name" value="DNA_BRE_C"/>
    <property type="match status" value="1"/>
</dbReference>
<evidence type="ECO:0000259" key="4">
    <source>
        <dbReference type="PROSITE" id="PS51898"/>
    </source>
</evidence>
<keyword evidence="6" id="KW-1185">Reference proteome</keyword>
<dbReference type="GO" id="GO:0006310">
    <property type="term" value="P:DNA recombination"/>
    <property type="evidence" value="ECO:0007669"/>
    <property type="project" value="UniProtKB-KW"/>
</dbReference>
<dbReference type="AlphaFoldDB" id="A0AAN2PJT7"/>
<dbReference type="GO" id="GO:0003677">
    <property type="term" value="F:DNA binding"/>
    <property type="evidence" value="ECO:0007669"/>
    <property type="project" value="UniProtKB-KW"/>
</dbReference>
<keyword evidence="2" id="KW-0238">DNA-binding</keyword>
<evidence type="ECO:0000256" key="3">
    <source>
        <dbReference type="ARBA" id="ARBA00023172"/>
    </source>
</evidence>
<dbReference type="PROSITE" id="PS51898">
    <property type="entry name" value="TYR_RECOMBINASE"/>
    <property type="match status" value="1"/>
</dbReference>
<reference evidence="5 6" key="1">
    <citation type="journal article" date="2014" name="Genome Announc.">
        <title>Genome Sequence of Bacillus simplex Strain P558, Isolated from a Human Fecal Sample.</title>
        <authorList>
            <person name="Croce O."/>
            <person name="Hugon P."/>
            <person name="Lagier J.C."/>
            <person name="Bibi F."/>
            <person name="Robert C."/>
            <person name="Azhar E.I."/>
            <person name="Raoult D."/>
            <person name="Fournier P.E."/>
        </authorList>
    </citation>
    <scope>NUCLEOTIDE SEQUENCE [LARGE SCALE GENOMIC DNA]</scope>
    <source>
        <strain evidence="5 6">P558</strain>
    </source>
</reference>
<dbReference type="InterPro" id="IPR050090">
    <property type="entry name" value="Tyrosine_recombinase_XerCD"/>
</dbReference>
<dbReference type="InterPro" id="IPR002104">
    <property type="entry name" value="Integrase_catalytic"/>
</dbReference>
<evidence type="ECO:0000313" key="5">
    <source>
        <dbReference type="EMBL" id="CEG33982.1"/>
    </source>
</evidence>
<dbReference type="EMBL" id="CCXW01000001">
    <property type="protein sequence ID" value="CEG33982.1"/>
    <property type="molecule type" value="Genomic_DNA"/>
</dbReference>
<evidence type="ECO:0000256" key="1">
    <source>
        <dbReference type="ARBA" id="ARBA00008857"/>
    </source>
</evidence>
<comment type="similarity">
    <text evidence="1">Belongs to the 'phage' integrase family.</text>
</comment>
<sequence length="332" mass="37779">MTKRKGLLDVKVDVRGLLEELPVSNSAASKARTEQPAILSDSILISNALDVITRQMKVSGNRSRTISDYVLHVEHFQRVTNVADITANTIYKCLDSMNVSNQTKLTRLKCLKAFLSRCFDNRWIEMKFWKTINIKVDQKVKEGATEHDVNVLLSLLDLGNFIHLRDAVAVLVMFKTGIRINTLVQLEERHIDLNNNVLNLEGSIMKNHQQIKLPFDDFLKKLLEVLLKQNAIIRTEYGKKNSLIFITKYGDVISTSPTHNNIQKRLNKYSRMYGLKNINPHALRRGFAKTLLNKGANVAVISKALGHSDISVTTKYLHLDIDEVVNNLRSYL</sequence>
<dbReference type="PANTHER" id="PTHR30349">
    <property type="entry name" value="PHAGE INTEGRASE-RELATED"/>
    <property type="match status" value="1"/>
</dbReference>
<protein>
    <submittedName>
        <fullName evidence="5">Integrase/recombinase</fullName>
    </submittedName>
</protein>
<dbReference type="Proteomes" id="UP000182110">
    <property type="component" value="Unassembled WGS sequence"/>
</dbReference>
<dbReference type="PANTHER" id="PTHR30349:SF41">
    <property type="entry name" value="INTEGRASE_RECOMBINASE PROTEIN MJ0367-RELATED"/>
    <property type="match status" value="1"/>
</dbReference>
<organism evidence="5 6">
    <name type="scientific">Peribacillus simplex</name>
    <dbReference type="NCBI Taxonomy" id="1478"/>
    <lineage>
        <taxon>Bacteria</taxon>
        <taxon>Bacillati</taxon>
        <taxon>Bacillota</taxon>
        <taxon>Bacilli</taxon>
        <taxon>Bacillales</taxon>
        <taxon>Bacillaceae</taxon>
        <taxon>Peribacillus</taxon>
    </lineage>
</organism>